<dbReference type="KEGG" id="pyr:P186_1240"/>
<keyword evidence="2" id="KW-1185">Reference proteome</keyword>
<gene>
    <name evidence="1" type="ORF">P186_1240</name>
</gene>
<dbReference type="BioCyc" id="PSP1104324:GJSN-1212-MONOMER"/>
<dbReference type="SUPFAM" id="SSF52540">
    <property type="entry name" value="P-loop containing nucleoside triphosphate hydrolases"/>
    <property type="match status" value="1"/>
</dbReference>
<dbReference type="GeneID" id="11595495"/>
<accession>G7VCY0</accession>
<dbReference type="STRING" id="1104324.P186_1240"/>
<dbReference type="AlphaFoldDB" id="G7VCY0"/>
<dbReference type="HOGENOM" id="CLU_475412_0_0_2"/>
<evidence type="ECO:0000313" key="2">
    <source>
        <dbReference type="Proteomes" id="UP000005867"/>
    </source>
</evidence>
<sequence>MHILSRRGGVMSLRLGEQSVSVVETPLMRELKKRVENGVSVLVTGPHGVGKSVLVYSTAYLALEGGAVVVDLASDTSTFAEYIRLAKKAKTALAVFDAVPPQFYAEPEVWSEHAALWRDSCSKITNRADYVRRSGYPVILVLPTDLTVRCRKELAQYEKIVVRPEAETAQEIFVKNSEVFCGEDYAKEVAKLAAKWGEGTYYMAYHVARSLQYCDEDPVSLVEEARATYVERLSTLAQAIYAPTCRKARAFVHTLSSKNLPPVLASQAVHHDLVEAKVRTLERLMALIDKVSGPHREYVKILALQASEDLKRVMRPRWYVKALLRKADPLYGDALRKAADEAVKKCGLRLGEVRLRTLVKAYVIAYEASDDLAKAIAAVATGGSPCVGKMRALCRRGALQEEVLDAILNPQRLSIELPPSAAEGLERYAGLRAEEAGERGWIEVLNFLYESSERGRVDLRPFRDYVDMALRLGGSITKKLALATVQNASVVPGELLAQALVTAIEIGESYEYLLDKYVEVVGDASLIYERCGAGCGEVVVTAAVASAAKAAGEAPCRAIRQLEIALAGAGYGDVVKKYSPHKACLQPI</sequence>
<reference evidence="1 2" key="1">
    <citation type="journal article" date="2012" name="J. Bacteriol.">
        <title>Complete genome sequence of strain 1860, a crenarchaeon of the genus pyrobaculum able to grow with various electron acceptors.</title>
        <authorList>
            <person name="Mardanov A.V."/>
            <person name="Gumerov V.M."/>
            <person name="Slobodkina G.B."/>
            <person name="Beletsky A.V."/>
            <person name="Bonch-Osmolovskaya E.A."/>
            <person name="Ravin N.V."/>
            <person name="Skryabin K.G."/>
        </authorList>
    </citation>
    <scope>NUCLEOTIDE SEQUENCE [LARGE SCALE GENOMIC DNA]</scope>
    <source>
        <strain evidence="1 2">1860</strain>
    </source>
</reference>
<organism evidence="1 2">
    <name type="scientific">Pyrobaculum ferrireducens</name>
    <dbReference type="NCBI Taxonomy" id="1104324"/>
    <lineage>
        <taxon>Archaea</taxon>
        <taxon>Thermoproteota</taxon>
        <taxon>Thermoprotei</taxon>
        <taxon>Thermoproteales</taxon>
        <taxon>Thermoproteaceae</taxon>
        <taxon>Pyrobaculum</taxon>
    </lineage>
</organism>
<name>G7VCY0_9CREN</name>
<evidence type="ECO:0000313" key="1">
    <source>
        <dbReference type="EMBL" id="AET32669.1"/>
    </source>
</evidence>
<dbReference type="Proteomes" id="UP000005867">
    <property type="component" value="Chromosome"/>
</dbReference>
<dbReference type="EMBL" id="CP003098">
    <property type="protein sequence ID" value="AET32669.1"/>
    <property type="molecule type" value="Genomic_DNA"/>
</dbReference>
<proteinExistence type="predicted"/>
<dbReference type="eggNOG" id="arCOG05677">
    <property type="taxonomic scope" value="Archaea"/>
</dbReference>
<dbReference type="InterPro" id="IPR027417">
    <property type="entry name" value="P-loop_NTPase"/>
</dbReference>
<protein>
    <submittedName>
        <fullName evidence="1">Tetratricopeptide TPR_2 repeat protein</fullName>
    </submittedName>
</protein>
<dbReference type="RefSeq" id="WP_014288497.1">
    <property type="nucleotide sequence ID" value="NC_016645.1"/>
</dbReference>